<dbReference type="EMBL" id="JAGKQM010000171">
    <property type="protein sequence ID" value="KAH0855033.1"/>
    <property type="molecule type" value="Genomic_DNA"/>
</dbReference>
<evidence type="ECO:0000313" key="2">
    <source>
        <dbReference type="Proteomes" id="UP000824890"/>
    </source>
</evidence>
<organism evidence="1 2">
    <name type="scientific">Brassica napus</name>
    <name type="common">Rape</name>
    <dbReference type="NCBI Taxonomy" id="3708"/>
    <lineage>
        <taxon>Eukaryota</taxon>
        <taxon>Viridiplantae</taxon>
        <taxon>Streptophyta</taxon>
        <taxon>Embryophyta</taxon>
        <taxon>Tracheophyta</taxon>
        <taxon>Spermatophyta</taxon>
        <taxon>Magnoliopsida</taxon>
        <taxon>eudicotyledons</taxon>
        <taxon>Gunneridae</taxon>
        <taxon>Pentapetalae</taxon>
        <taxon>rosids</taxon>
        <taxon>malvids</taxon>
        <taxon>Brassicales</taxon>
        <taxon>Brassicaceae</taxon>
        <taxon>Brassiceae</taxon>
        <taxon>Brassica</taxon>
    </lineage>
</organism>
<evidence type="ECO:0000313" key="1">
    <source>
        <dbReference type="EMBL" id="KAH0855033.1"/>
    </source>
</evidence>
<reference evidence="1 2" key="1">
    <citation type="submission" date="2021-05" db="EMBL/GenBank/DDBJ databases">
        <title>Genome Assembly of Synthetic Allotetraploid Brassica napus Reveals Homoeologous Exchanges between Subgenomes.</title>
        <authorList>
            <person name="Davis J.T."/>
        </authorList>
    </citation>
    <scope>NUCLEOTIDE SEQUENCE [LARGE SCALE GENOMIC DNA]</scope>
    <source>
        <strain evidence="2">cv. Da-Ae</strain>
        <tissue evidence="1">Seedling</tissue>
    </source>
</reference>
<protein>
    <submittedName>
        <fullName evidence="1">Uncharacterized protein</fullName>
    </submittedName>
</protein>
<sequence>MLSSIGFGLDPEATEILVKQLEQLYTEDKLLREFLPNTDLGCYGHLSSLDPPRGVCSKGKVVDMSSFGNKAKPILEQEPFLISSKKMHIIARTR</sequence>
<dbReference type="Proteomes" id="UP000824890">
    <property type="component" value="Unassembled WGS sequence"/>
</dbReference>
<keyword evidence="2" id="KW-1185">Reference proteome</keyword>
<name>A0ABQ7XGP6_BRANA</name>
<accession>A0ABQ7XGP6</accession>
<comment type="caution">
    <text evidence="1">The sequence shown here is derived from an EMBL/GenBank/DDBJ whole genome shotgun (WGS) entry which is preliminary data.</text>
</comment>
<gene>
    <name evidence="1" type="ORF">HID58_020374</name>
</gene>
<proteinExistence type="predicted"/>